<gene>
    <name evidence="10" type="ORF">CROQUDRAFT_110535</name>
</gene>
<accession>A0A9P6T8C2</accession>
<dbReference type="InterPro" id="IPR008927">
    <property type="entry name" value="6-PGluconate_DH-like_C_sf"/>
</dbReference>
<dbReference type="FunFam" id="1.10.1040.10:FF:000006">
    <property type="entry name" value="3-hydroxyisobutyrate dehydrogenase"/>
    <property type="match status" value="1"/>
</dbReference>
<dbReference type="Gene3D" id="1.10.1040.10">
    <property type="entry name" value="N-(1-d-carboxylethyl)-l-norvaline Dehydrogenase, domain 2"/>
    <property type="match status" value="1"/>
</dbReference>
<evidence type="ECO:0000256" key="7">
    <source>
        <dbReference type="ARBA" id="ARBA00049197"/>
    </source>
</evidence>
<comment type="similarity">
    <text evidence="2">Belongs to the HIBADH-related family. 3-hydroxyisobutyrate dehydrogenase subfamily.</text>
</comment>
<comment type="pathway">
    <text evidence="1">Amino-acid degradation; L-valine degradation.</text>
</comment>
<reference evidence="10" key="1">
    <citation type="submission" date="2013-11" db="EMBL/GenBank/DDBJ databases">
        <title>Genome sequence of the fusiform rust pathogen reveals effectors for host alternation and coevolution with pine.</title>
        <authorList>
            <consortium name="DOE Joint Genome Institute"/>
            <person name="Smith K."/>
            <person name="Pendleton A."/>
            <person name="Kubisiak T."/>
            <person name="Anderson C."/>
            <person name="Salamov A."/>
            <person name="Aerts A."/>
            <person name="Riley R."/>
            <person name="Clum A."/>
            <person name="Lindquist E."/>
            <person name="Ence D."/>
            <person name="Campbell M."/>
            <person name="Kronenberg Z."/>
            <person name="Feau N."/>
            <person name="Dhillon B."/>
            <person name="Hamelin R."/>
            <person name="Burleigh J."/>
            <person name="Smith J."/>
            <person name="Yandell M."/>
            <person name="Nelson C."/>
            <person name="Grigoriev I."/>
            <person name="Davis J."/>
        </authorList>
    </citation>
    <scope>NUCLEOTIDE SEQUENCE</scope>
    <source>
        <strain evidence="10">G11</strain>
    </source>
</reference>
<protein>
    <recommendedName>
        <fullName evidence="3">3-hydroxyisobutyrate dehydrogenase</fullName>
        <ecNumber evidence="3">1.1.1.31</ecNumber>
    </recommendedName>
</protein>
<dbReference type="PANTHER" id="PTHR22981:SF7">
    <property type="entry name" value="3-HYDROXYISOBUTYRATE DEHYDROGENASE, MITOCHONDRIAL"/>
    <property type="match status" value="1"/>
</dbReference>
<evidence type="ECO:0000256" key="2">
    <source>
        <dbReference type="ARBA" id="ARBA00006013"/>
    </source>
</evidence>
<dbReference type="SUPFAM" id="SSF51735">
    <property type="entry name" value="NAD(P)-binding Rossmann-fold domains"/>
    <property type="match status" value="1"/>
</dbReference>
<feature type="domain" description="6-phosphogluconate dehydrogenase NADP-binding" evidence="8">
    <location>
        <begin position="31"/>
        <end position="226"/>
    </location>
</feature>
<keyword evidence="5" id="KW-0560">Oxidoreductase</keyword>
<dbReference type="EMBL" id="MU167390">
    <property type="protein sequence ID" value="KAG0141338.1"/>
    <property type="molecule type" value="Genomic_DNA"/>
</dbReference>
<dbReference type="InterPro" id="IPR013328">
    <property type="entry name" value="6PGD_dom2"/>
</dbReference>
<dbReference type="InterPro" id="IPR002204">
    <property type="entry name" value="3-OH-isobutyrate_DH-rel_CS"/>
</dbReference>
<evidence type="ECO:0000256" key="1">
    <source>
        <dbReference type="ARBA" id="ARBA00005109"/>
    </source>
</evidence>
<comment type="catalytic activity">
    <reaction evidence="7">
        <text>3-hydroxy-2-methylpropanoate + NAD(+) = 2-methyl-3-oxopropanoate + NADH + H(+)</text>
        <dbReference type="Rhea" id="RHEA:17681"/>
        <dbReference type="ChEBI" id="CHEBI:11805"/>
        <dbReference type="ChEBI" id="CHEBI:15378"/>
        <dbReference type="ChEBI" id="CHEBI:57540"/>
        <dbReference type="ChEBI" id="CHEBI:57700"/>
        <dbReference type="ChEBI" id="CHEBI:57945"/>
        <dbReference type="EC" id="1.1.1.31"/>
    </reaction>
</comment>
<dbReference type="InterPro" id="IPR036291">
    <property type="entry name" value="NAD(P)-bd_dom_sf"/>
</dbReference>
<evidence type="ECO:0000256" key="5">
    <source>
        <dbReference type="ARBA" id="ARBA00023002"/>
    </source>
</evidence>
<dbReference type="InterPro" id="IPR006115">
    <property type="entry name" value="6PGDH_NADP-bd"/>
</dbReference>
<dbReference type="InterPro" id="IPR029154">
    <property type="entry name" value="HIBADH-like_NADP-bd"/>
</dbReference>
<evidence type="ECO:0000313" key="11">
    <source>
        <dbReference type="Proteomes" id="UP000886653"/>
    </source>
</evidence>
<keyword evidence="11" id="KW-1185">Reference proteome</keyword>
<dbReference type="SUPFAM" id="SSF48179">
    <property type="entry name" value="6-phosphogluconate dehydrogenase C-terminal domain-like"/>
    <property type="match status" value="1"/>
</dbReference>
<evidence type="ECO:0000259" key="8">
    <source>
        <dbReference type="Pfam" id="PF03446"/>
    </source>
</evidence>
<dbReference type="Gene3D" id="3.40.50.720">
    <property type="entry name" value="NAD(P)-binding Rossmann-like Domain"/>
    <property type="match status" value="1"/>
</dbReference>
<evidence type="ECO:0000256" key="4">
    <source>
        <dbReference type="ARBA" id="ARBA00022456"/>
    </source>
</evidence>
<dbReference type="Pfam" id="PF03446">
    <property type="entry name" value="NAD_binding_2"/>
    <property type="match status" value="1"/>
</dbReference>
<evidence type="ECO:0000256" key="6">
    <source>
        <dbReference type="ARBA" id="ARBA00023027"/>
    </source>
</evidence>
<proteinExistence type="inferred from homology"/>
<dbReference type="Proteomes" id="UP000886653">
    <property type="component" value="Unassembled WGS sequence"/>
</dbReference>
<name>A0A9P6T8C2_9BASI</name>
<dbReference type="GO" id="GO:0005739">
    <property type="term" value="C:mitochondrion"/>
    <property type="evidence" value="ECO:0007669"/>
    <property type="project" value="TreeGrafter"/>
</dbReference>
<evidence type="ECO:0000313" key="10">
    <source>
        <dbReference type="EMBL" id="KAG0141338.1"/>
    </source>
</evidence>
<evidence type="ECO:0000259" key="9">
    <source>
        <dbReference type="Pfam" id="PF14833"/>
    </source>
</evidence>
<organism evidence="10 11">
    <name type="scientific">Cronartium quercuum f. sp. fusiforme G11</name>
    <dbReference type="NCBI Taxonomy" id="708437"/>
    <lineage>
        <taxon>Eukaryota</taxon>
        <taxon>Fungi</taxon>
        <taxon>Dikarya</taxon>
        <taxon>Basidiomycota</taxon>
        <taxon>Pucciniomycotina</taxon>
        <taxon>Pucciniomycetes</taxon>
        <taxon>Pucciniales</taxon>
        <taxon>Coleosporiaceae</taxon>
        <taxon>Cronartium</taxon>
    </lineage>
</organism>
<dbReference type="GO" id="GO:0051287">
    <property type="term" value="F:NAD binding"/>
    <property type="evidence" value="ECO:0007669"/>
    <property type="project" value="InterPro"/>
</dbReference>
<dbReference type="PANTHER" id="PTHR22981">
    <property type="entry name" value="3-HYDROXYISOBUTYRATE DEHYDROGENASE-RELATED"/>
    <property type="match status" value="1"/>
</dbReference>
<keyword evidence="6" id="KW-0520">NAD</keyword>
<comment type="caution">
    <text evidence="10">The sequence shown here is derived from an EMBL/GenBank/DDBJ whole genome shotgun (WGS) entry which is preliminary data.</text>
</comment>
<dbReference type="GO" id="GO:0008442">
    <property type="term" value="F:3-hydroxyisobutyrate dehydrogenase activity"/>
    <property type="evidence" value="ECO:0007669"/>
    <property type="project" value="UniProtKB-EC"/>
</dbReference>
<dbReference type="GO" id="GO:0006574">
    <property type="term" value="P:L-valine catabolic process"/>
    <property type="evidence" value="ECO:0007669"/>
    <property type="project" value="TreeGrafter"/>
</dbReference>
<sequence>MPHRLQTRRLFTTFRPIYNFSNPHLPSPRSTIGFIGLGAMGKEMAANLLSKTFPTSESQPNSSTTKARAFLIHDHCQQASLSMTEFYDRHAHLHSMGTIIPASTPASVARQASTVITMLPASAAVREVYLNPETGILAGLQSRSSSSSDYDSLCVDCTTLDRADGIEVAAEVSQHSRASMLDAPVSGGVIGAREGTLSFMCGGDRAAFEAAEPFLSRMGRRSVYCGPSGAGLSAKIANNLLLAISMIGTAEAFLLGVKLGLAPELLAQIINTSTGRCWSSEVNNPAPGALLKSVGKCTPADAEYRTGFKSSLMAKDLSLAITAASQNGLSLPLTTLSNRIYDKLGNDPEFGALDFSVIYKWLKIANEGLHSPNPDDAAQSK</sequence>
<dbReference type="GO" id="GO:0050661">
    <property type="term" value="F:NADP binding"/>
    <property type="evidence" value="ECO:0007669"/>
    <property type="project" value="InterPro"/>
</dbReference>
<dbReference type="OrthoDB" id="435038at2759"/>
<feature type="domain" description="3-hydroxyisobutyrate dehydrogenase-like NAD-binding" evidence="9">
    <location>
        <begin position="229"/>
        <end position="361"/>
    </location>
</feature>
<dbReference type="AlphaFoldDB" id="A0A9P6T8C2"/>
<dbReference type="Pfam" id="PF14833">
    <property type="entry name" value="NAD_binding_11"/>
    <property type="match status" value="1"/>
</dbReference>
<dbReference type="PROSITE" id="PS00895">
    <property type="entry name" value="3_HYDROXYISOBUT_DH"/>
    <property type="match status" value="1"/>
</dbReference>
<evidence type="ECO:0000256" key="3">
    <source>
        <dbReference type="ARBA" id="ARBA00012991"/>
    </source>
</evidence>
<keyword evidence="4" id="KW-0101">Branched-chain amino acid catabolism</keyword>
<dbReference type="EC" id="1.1.1.31" evidence="3"/>